<dbReference type="AlphaFoldDB" id="A0A6G0QLE4"/>
<evidence type="ECO:0000313" key="1">
    <source>
        <dbReference type="EMBL" id="KAE9291872.1"/>
    </source>
</evidence>
<sequence>MPEDYLVKSGAKDMLATAIAEVLTLRPRVPMAFLAAHFQVRHSPLQLRRFSMTWQLLKPLPHYRPAAAATVYRHDRVLQ</sequence>
<dbReference type="EMBL" id="QXFY01002828">
    <property type="protein sequence ID" value="KAE9291872.1"/>
    <property type="molecule type" value="Genomic_DNA"/>
</dbReference>
<evidence type="ECO:0000313" key="2">
    <source>
        <dbReference type="Proteomes" id="UP000486351"/>
    </source>
</evidence>
<proteinExistence type="predicted"/>
<accession>A0A6G0QLE4</accession>
<reference evidence="1 2" key="1">
    <citation type="submission" date="2018-09" db="EMBL/GenBank/DDBJ databases">
        <title>Genomic investigation of the strawberry pathogen Phytophthora fragariae indicates pathogenicity is determined by transcriptional variation in three key races.</title>
        <authorList>
            <person name="Adams T.M."/>
            <person name="Armitage A.D."/>
            <person name="Sobczyk M.K."/>
            <person name="Bates H.J."/>
            <person name="Dunwell J.M."/>
            <person name="Nellist C.F."/>
            <person name="Harrison R.J."/>
        </authorList>
    </citation>
    <scope>NUCLEOTIDE SEQUENCE [LARGE SCALE GENOMIC DNA]</scope>
    <source>
        <strain evidence="1 2">NOV-77</strain>
    </source>
</reference>
<comment type="caution">
    <text evidence="1">The sequence shown here is derived from an EMBL/GenBank/DDBJ whole genome shotgun (WGS) entry which is preliminary data.</text>
</comment>
<organism evidence="1 2">
    <name type="scientific">Phytophthora fragariae</name>
    <dbReference type="NCBI Taxonomy" id="53985"/>
    <lineage>
        <taxon>Eukaryota</taxon>
        <taxon>Sar</taxon>
        <taxon>Stramenopiles</taxon>
        <taxon>Oomycota</taxon>
        <taxon>Peronosporomycetes</taxon>
        <taxon>Peronosporales</taxon>
        <taxon>Peronosporaceae</taxon>
        <taxon>Phytophthora</taxon>
    </lineage>
</organism>
<dbReference type="Gene3D" id="1.20.890.10">
    <property type="entry name" value="cAMP-dependent protein kinase regulatory subunit, dimerization-anchoring domain"/>
    <property type="match status" value="1"/>
</dbReference>
<dbReference type="Proteomes" id="UP000486351">
    <property type="component" value="Unassembled WGS sequence"/>
</dbReference>
<gene>
    <name evidence="1" type="ORF">PF008_g25218</name>
</gene>
<name>A0A6G0QLE4_9STRA</name>
<protein>
    <submittedName>
        <fullName evidence="1">Uncharacterized protein</fullName>
    </submittedName>
</protein>